<reference evidence="2 3" key="1">
    <citation type="submission" date="2020-06" db="EMBL/GenBank/DDBJ databases">
        <title>Haloterrigena sp. nov., an extremely halophilic archaeon isolated from a saline sediment.</title>
        <authorList>
            <person name="Liu B.-B."/>
        </authorList>
    </citation>
    <scope>NUCLEOTIDE SEQUENCE [LARGE SCALE GENOMIC DNA]</scope>
    <source>
        <strain evidence="2 3">SYSU A558-1</strain>
    </source>
</reference>
<evidence type="ECO:0000313" key="2">
    <source>
        <dbReference type="EMBL" id="NUC70899.1"/>
    </source>
</evidence>
<keyword evidence="1" id="KW-1133">Transmembrane helix</keyword>
<dbReference type="Proteomes" id="UP001016761">
    <property type="component" value="Unassembled WGS sequence"/>
</dbReference>
<organism evidence="2 3">
    <name type="scientific">Haloterrigena gelatinilytica</name>
    <dbReference type="NCBI Taxonomy" id="2741724"/>
    <lineage>
        <taxon>Archaea</taxon>
        <taxon>Methanobacteriati</taxon>
        <taxon>Methanobacteriota</taxon>
        <taxon>Stenosarchaea group</taxon>
        <taxon>Halobacteria</taxon>
        <taxon>Halobacteriales</taxon>
        <taxon>Natrialbaceae</taxon>
        <taxon>Haloterrigena</taxon>
    </lineage>
</organism>
<evidence type="ECO:0000256" key="1">
    <source>
        <dbReference type="SAM" id="Phobius"/>
    </source>
</evidence>
<evidence type="ECO:0008006" key="4">
    <source>
        <dbReference type="Google" id="ProtNLM"/>
    </source>
</evidence>
<dbReference type="EMBL" id="JABUQZ010000001">
    <property type="protein sequence ID" value="NUC70899.1"/>
    <property type="molecule type" value="Genomic_DNA"/>
</dbReference>
<keyword evidence="1" id="KW-0472">Membrane</keyword>
<accession>A0ABX2L3M6</accession>
<dbReference type="RefSeq" id="WP_174678970.1">
    <property type="nucleotide sequence ID" value="NZ_JABUQZ010000001.1"/>
</dbReference>
<keyword evidence="1" id="KW-0812">Transmembrane</keyword>
<proteinExistence type="predicted"/>
<comment type="caution">
    <text evidence="2">The sequence shown here is derived from an EMBL/GenBank/DDBJ whole genome shotgun (WGS) entry which is preliminary data.</text>
</comment>
<gene>
    <name evidence="2" type="ORF">HTZ84_00995</name>
</gene>
<evidence type="ECO:0000313" key="3">
    <source>
        <dbReference type="Proteomes" id="UP001016761"/>
    </source>
</evidence>
<name>A0ABX2L3M6_9EURY</name>
<sequence>MYEVTFVYWVEIGLTIHHKSLIVEKSTGFMAQITAGVLGTVFIGGFFLRSANRTIHSANVFRSVFWGGAATSHELADGEPAVIRGTVIVDESAYEADRVVEETSSAVALYLWRATYPNTEGRVTFESGIESGQFSVSNNGRSVTVDPTWLLGNCTRLSELSVDGWNFNLNIAIPLSESPYIHLTSAITTRTFNEILDLTSVDEPQPANNRSDAKQFQVDVKPIREGTTITVYGNVRFEDGEPVIYGTDTVPLIMSDQEFDNLRTDLRTTMLKSGLVSVILITMLVSFWLVILG</sequence>
<feature type="transmembrane region" description="Helical" evidence="1">
    <location>
        <begin position="29"/>
        <end position="48"/>
    </location>
</feature>
<protein>
    <recommendedName>
        <fullName evidence="4">RING-type E3 ubiquitin transferase</fullName>
    </recommendedName>
</protein>
<feature type="transmembrane region" description="Helical" evidence="1">
    <location>
        <begin position="273"/>
        <end position="291"/>
    </location>
</feature>
<keyword evidence="3" id="KW-1185">Reference proteome</keyword>